<dbReference type="RefSeq" id="WP_203758174.1">
    <property type="nucleotide sequence ID" value="NZ_BONK01000016.1"/>
</dbReference>
<protein>
    <recommendedName>
        <fullName evidence="3">PAC2 family protein</fullName>
    </recommendedName>
</protein>
<evidence type="ECO:0000313" key="1">
    <source>
        <dbReference type="EMBL" id="GIG23175.1"/>
    </source>
</evidence>
<evidence type="ECO:0000313" key="2">
    <source>
        <dbReference type="Proteomes" id="UP000632740"/>
    </source>
</evidence>
<dbReference type="Proteomes" id="UP000632740">
    <property type="component" value="Unassembled WGS sequence"/>
</dbReference>
<proteinExistence type="predicted"/>
<dbReference type="AlphaFoldDB" id="A0A919P6I5"/>
<keyword evidence="2" id="KW-1185">Reference proteome</keyword>
<organism evidence="1 2">
    <name type="scientific">Cellulomonas chitinilytica</name>
    <dbReference type="NCBI Taxonomy" id="398759"/>
    <lineage>
        <taxon>Bacteria</taxon>
        <taxon>Bacillati</taxon>
        <taxon>Actinomycetota</taxon>
        <taxon>Actinomycetes</taxon>
        <taxon>Micrococcales</taxon>
        <taxon>Cellulomonadaceae</taxon>
        <taxon>Cellulomonas</taxon>
    </lineage>
</organism>
<dbReference type="PIRSF" id="PIRSF028754">
    <property type="entry name" value="UCP028754"/>
    <property type="match status" value="1"/>
</dbReference>
<name>A0A919P6I5_9CELL</name>
<dbReference type="Pfam" id="PF09754">
    <property type="entry name" value="PAC2"/>
    <property type="match status" value="1"/>
</dbReference>
<dbReference type="InterPro" id="IPR038389">
    <property type="entry name" value="PSMG2_sf"/>
</dbReference>
<dbReference type="Gene3D" id="1.10.287.100">
    <property type="match status" value="1"/>
</dbReference>
<dbReference type="EMBL" id="BONK01000016">
    <property type="protein sequence ID" value="GIG23175.1"/>
    <property type="molecule type" value="Genomic_DNA"/>
</dbReference>
<gene>
    <name evidence="1" type="ORF">Cch01nite_38990</name>
</gene>
<evidence type="ECO:0008006" key="3">
    <source>
        <dbReference type="Google" id="ProtNLM"/>
    </source>
</evidence>
<dbReference type="InterPro" id="IPR008492">
    <property type="entry name" value="Rv2714-like"/>
</dbReference>
<comment type="caution">
    <text evidence="1">The sequence shown here is derived from an EMBL/GenBank/DDBJ whole genome shotgun (WGS) entry which is preliminary data.</text>
</comment>
<dbReference type="InterPro" id="IPR019151">
    <property type="entry name" value="Proteasome_assmbl_chaperone_2"/>
</dbReference>
<accession>A0A919P6I5</accession>
<sequence length="311" mass="33308">MLNPSDIYDVDPEVAALLESRAPEGSGPVLVHAVRGFVDAGSAGSLLAEHVTDALPSTRLVTFDVDQLLDYRSRRPMMTFDASTWSAYEEPELVIDLVDDVNGVPFLLLHGVEPDVQWERYVAAVRQIVERFDVPLTVGVHGIPMGIPHTRPMSVTAHATRPELVADHAAWFGTVQVPASASALLELRLGQSGHDAMGFAVHVPHYLAQSAFPQATVAALHSVERATGLDLKSAALTDAAGEAMREIERQVAGSDEVGAVVQALEEQYDAFARNAGRTNLLAGSVDLPTAEELGAEFERFLAQQGDDGTPS</sequence>
<dbReference type="SUPFAM" id="SSF159659">
    <property type="entry name" value="Cgl1923-like"/>
    <property type="match status" value="1"/>
</dbReference>
<reference evidence="1" key="1">
    <citation type="submission" date="2021-01" db="EMBL/GenBank/DDBJ databases">
        <title>Whole genome shotgun sequence of Cellulomonas chitinilytica NBRC 110799.</title>
        <authorList>
            <person name="Komaki H."/>
            <person name="Tamura T."/>
        </authorList>
    </citation>
    <scope>NUCLEOTIDE SEQUENCE</scope>
    <source>
        <strain evidence="1">NBRC 110799</strain>
    </source>
</reference>
<dbReference type="Gene3D" id="3.40.50.10900">
    <property type="entry name" value="PAC-like subunit"/>
    <property type="match status" value="1"/>
</dbReference>